<dbReference type="Gene3D" id="3.40.50.150">
    <property type="entry name" value="Vaccinia Virus protein VP39"/>
    <property type="match status" value="1"/>
</dbReference>
<feature type="region of interest" description="Disordered" evidence="1">
    <location>
        <begin position="1"/>
        <end position="38"/>
    </location>
</feature>
<accession>A0A9W7FJZ8</accession>
<dbReference type="InterPro" id="IPR006342">
    <property type="entry name" value="FkbM_mtfrase"/>
</dbReference>
<dbReference type="Pfam" id="PF05050">
    <property type="entry name" value="Methyltransf_21"/>
    <property type="match status" value="1"/>
</dbReference>
<evidence type="ECO:0000313" key="4">
    <source>
        <dbReference type="EMBL" id="GMI13424.1"/>
    </source>
</evidence>
<evidence type="ECO:0000256" key="1">
    <source>
        <dbReference type="SAM" id="MobiDB-lite"/>
    </source>
</evidence>
<dbReference type="OrthoDB" id="10266791at2759"/>
<dbReference type="EMBL" id="BRXW01000192">
    <property type="protein sequence ID" value="GMI13424.1"/>
    <property type="molecule type" value="Genomic_DNA"/>
</dbReference>
<gene>
    <name evidence="4" type="ORF">TrLO_g4177</name>
</gene>
<dbReference type="Proteomes" id="UP001165122">
    <property type="component" value="Unassembled WGS sequence"/>
</dbReference>
<comment type="caution">
    <text evidence="4">The sequence shown here is derived from an EMBL/GenBank/DDBJ whole genome shotgun (WGS) entry which is preliminary data.</text>
</comment>
<protein>
    <recommendedName>
        <fullName evidence="3">Methyltransferase FkbM domain-containing protein</fullName>
    </recommendedName>
</protein>
<keyword evidence="2" id="KW-1133">Transmembrane helix</keyword>
<feature type="transmembrane region" description="Helical" evidence="2">
    <location>
        <begin position="52"/>
        <end position="72"/>
    </location>
</feature>
<evidence type="ECO:0000256" key="2">
    <source>
        <dbReference type="SAM" id="Phobius"/>
    </source>
</evidence>
<name>A0A9W7FJZ8_9STRA</name>
<evidence type="ECO:0000313" key="5">
    <source>
        <dbReference type="Proteomes" id="UP001165122"/>
    </source>
</evidence>
<keyword evidence="2" id="KW-0472">Membrane</keyword>
<keyword evidence="5" id="KW-1185">Reference proteome</keyword>
<proteinExistence type="predicted"/>
<dbReference type="InterPro" id="IPR029063">
    <property type="entry name" value="SAM-dependent_MTases_sf"/>
</dbReference>
<keyword evidence="2" id="KW-0812">Transmembrane</keyword>
<reference evidence="5" key="1">
    <citation type="journal article" date="2023" name="Commun. Biol.">
        <title>Genome analysis of Parmales, the sister group of diatoms, reveals the evolutionary specialization of diatoms from phago-mixotrophs to photoautotrophs.</title>
        <authorList>
            <person name="Ban H."/>
            <person name="Sato S."/>
            <person name="Yoshikawa S."/>
            <person name="Yamada K."/>
            <person name="Nakamura Y."/>
            <person name="Ichinomiya M."/>
            <person name="Sato N."/>
            <person name="Blanc-Mathieu R."/>
            <person name="Endo H."/>
            <person name="Kuwata A."/>
            <person name="Ogata H."/>
        </authorList>
    </citation>
    <scope>NUCLEOTIDE SEQUENCE [LARGE SCALE GENOMIC DNA]</scope>
    <source>
        <strain evidence="5">NIES 3700</strain>
    </source>
</reference>
<sequence length="408" mass="45013">MQLLRRPRHTPDKSSSSTSLPPPPSSSQNPDNRYGPKPTPPNPITILSLVKCVSLCCFFSIIIAVILALSLYTNIAPLVDLNNLPLEIDSDLGAWVLKYVKDGKLSGLMKETNDRIIIIQTSGGLVAKTLFDVSHSREAGYLIRRMGSRFNGRVGGPARVAGGFEEMFPTGNLEFGRVVVDIGANDGLLSSNSFNLASLGWSTVLVEPNPEQLALAKSNQDPYIDVYGEGDQKACYVQAAMTPSNQDGTAELFVTSDAAEMESHLIDVQTQGQRDRASNIRGGAAYKKERATIRVRTLSVESLSKKCSIPYRFGVLSIDAEGAGDHILKAWLENGFEPEYIIYEPMHNSGSQAKLMRKFLFEKGYRYMNRLGWNEMFERYPRCGGELEVKGHEVKCFDAETKSVQETS</sequence>
<organism evidence="4 5">
    <name type="scientific">Triparma laevis f. longispina</name>
    <dbReference type="NCBI Taxonomy" id="1714387"/>
    <lineage>
        <taxon>Eukaryota</taxon>
        <taxon>Sar</taxon>
        <taxon>Stramenopiles</taxon>
        <taxon>Ochrophyta</taxon>
        <taxon>Bolidophyceae</taxon>
        <taxon>Parmales</taxon>
        <taxon>Triparmaceae</taxon>
        <taxon>Triparma</taxon>
    </lineage>
</organism>
<feature type="domain" description="Methyltransferase FkbM" evidence="3">
    <location>
        <begin position="181"/>
        <end position="367"/>
    </location>
</feature>
<evidence type="ECO:0000259" key="3">
    <source>
        <dbReference type="Pfam" id="PF05050"/>
    </source>
</evidence>
<dbReference type="SUPFAM" id="SSF53335">
    <property type="entry name" value="S-adenosyl-L-methionine-dependent methyltransferases"/>
    <property type="match status" value="1"/>
</dbReference>
<dbReference type="AlphaFoldDB" id="A0A9W7FJZ8"/>